<comment type="caution">
    <text evidence="1">The sequence shown here is derived from an EMBL/GenBank/DDBJ whole genome shotgun (WGS) entry which is preliminary data.</text>
</comment>
<dbReference type="Proteomes" id="UP000499080">
    <property type="component" value="Unassembled WGS sequence"/>
</dbReference>
<proteinExistence type="predicted"/>
<sequence>MSGTFFFPDVTLRPIIRATNSPDMGESFIRAQLENFSCAIRRPGLKAGVNNGLPGQMLGPTEKLLPLLLLCPPSVPGNGVEKEFSGIVFVRELS</sequence>
<name>A0A4Y2EC68_ARAVE</name>
<accession>A0A4Y2EC68</accession>
<reference evidence="1 2" key="1">
    <citation type="journal article" date="2019" name="Sci. Rep.">
        <title>Orb-weaving spider Araneus ventricosus genome elucidates the spidroin gene catalogue.</title>
        <authorList>
            <person name="Kono N."/>
            <person name="Nakamura H."/>
            <person name="Ohtoshi R."/>
            <person name="Moran D.A.P."/>
            <person name="Shinohara A."/>
            <person name="Yoshida Y."/>
            <person name="Fujiwara M."/>
            <person name="Mori M."/>
            <person name="Tomita M."/>
            <person name="Arakawa K."/>
        </authorList>
    </citation>
    <scope>NUCLEOTIDE SEQUENCE [LARGE SCALE GENOMIC DNA]</scope>
</reference>
<evidence type="ECO:0000313" key="1">
    <source>
        <dbReference type="EMBL" id="GBM25628.1"/>
    </source>
</evidence>
<keyword evidence="2" id="KW-1185">Reference proteome</keyword>
<dbReference type="AlphaFoldDB" id="A0A4Y2EC68"/>
<gene>
    <name evidence="1" type="ORF">AVEN_82747_1</name>
</gene>
<organism evidence="1 2">
    <name type="scientific">Araneus ventricosus</name>
    <name type="common">Orbweaver spider</name>
    <name type="synonym">Epeira ventricosa</name>
    <dbReference type="NCBI Taxonomy" id="182803"/>
    <lineage>
        <taxon>Eukaryota</taxon>
        <taxon>Metazoa</taxon>
        <taxon>Ecdysozoa</taxon>
        <taxon>Arthropoda</taxon>
        <taxon>Chelicerata</taxon>
        <taxon>Arachnida</taxon>
        <taxon>Araneae</taxon>
        <taxon>Araneomorphae</taxon>
        <taxon>Entelegynae</taxon>
        <taxon>Araneoidea</taxon>
        <taxon>Araneidae</taxon>
        <taxon>Araneus</taxon>
    </lineage>
</organism>
<protein>
    <submittedName>
        <fullName evidence="1">Uncharacterized protein</fullName>
    </submittedName>
</protein>
<dbReference type="EMBL" id="BGPR01000542">
    <property type="protein sequence ID" value="GBM25628.1"/>
    <property type="molecule type" value="Genomic_DNA"/>
</dbReference>
<evidence type="ECO:0000313" key="2">
    <source>
        <dbReference type="Proteomes" id="UP000499080"/>
    </source>
</evidence>